<protein>
    <submittedName>
        <fullName evidence="1">Uncharacterized protein</fullName>
    </submittedName>
</protein>
<dbReference type="Proteomes" id="UP000051020">
    <property type="component" value="Unassembled WGS sequence"/>
</dbReference>
<evidence type="ECO:0000313" key="1">
    <source>
        <dbReference type="EMBL" id="KRK25484.1"/>
    </source>
</evidence>
<reference evidence="1 2" key="1">
    <citation type="journal article" date="2015" name="Genome Announc.">
        <title>Expanding the biotechnology potential of lactobacilli through comparative genomics of 213 strains and associated genera.</title>
        <authorList>
            <person name="Sun Z."/>
            <person name="Harris H.M."/>
            <person name="McCann A."/>
            <person name="Guo C."/>
            <person name="Argimon S."/>
            <person name="Zhang W."/>
            <person name="Yang X."/>
            <person name="Jeffery I.B."/>
            <person name="Cooney J.C."/>
            <person name="Kagawa T.F."/>
            <person name="Liu W."/>
            <person name="Song Y."/>
            <person name="Salvetti E."/>
            <person name="Wrobel A."/>
            <person name="Rasinkangas P."/>
            <person name="Parkhill J."/>
            <person name="Rea M.C."/>
            <person name="O'Sullivan O."/>
            <person name="Ritari J."/>
            <person name="Douillard F.P."/>
            <person name="Paul Ross R."/>
            <person name="Yang R."/>
            <person name="Briner A.E."/>
            <person name="Felis G.E."/>
            <person name="de Vos W.M."/>
            <person name="Barrangou R."/>
            <person name="Klaenhammer T.R."/>
            <person name="Caufield P.W."/>
            <person name="Cui Y."/>
            <person name="Zhang H."/>
            <person name="O'Toole P.W."/>
        </authorList>
    </citation>
    <scope>NUCLEOTIDE SEQUENCE [LARGE SCALE GENOMIC DNA]</scope>
    <source>
        <strain evidence="1 2">DSM 20314</strain>
    </source>
</reference>
<name>A0A837RC88_LACPE</name>
<sequence>MAITEAAKVIIIIVEGDNDAELLQQYVDELTRHSRTQYHFEITMGDIFGDKNRRSKAPNTVQKQIKSVMDRQKYKKSDIEKVYQVVDIDGCFVKQGDFLVAEKDQSSTQHCYDFVHDKVMCASERHKVNLKQSWTAKQHRLLELVDINSVWSLPYALTYFSVTSEHVLSGHVKYVQDDKLDVVEQFTTEFPTVSAFIRFLDSNSLIDTTDSWQQLKQGNGFLRLTNINKLFQDIEKLVE</sequence>
<accession>A0A837RC88</accession>
<proteinExistence type="predicted"/>
<organism evidence="1 2">
    <name type="scientific">Lactiplantibacillus pentosus DSM 20314</name>
    <dbReference type="NCBI Taxonomy" id="1423791"/>
    <lineage>
        <taxon>Bacteria</taxon>
        <taxon>Bacillati</taxon>
        <taxon>Bacillota</taxon>
        <taxon>Bacilli</taxon>
        <taxon>Lactobacillales</taxon>
        <taxon>Lactobacillaceae</taxon>
        <taxon>Lactiplantibacillus</taxon>
    </lineage>
</organism>
<gene>
    <name evidence="1" type="ORF">FD24_GL002974</name>
</gene>
<dbReference type="EMBL" id="AZCU01000007">
    <property type="protein sequence ID" value="KRK25484.1"/>
    <property type="molecule type" value="Genomic_DNA"/>
</dbReference>
<comment type="caution">
    <text evidence="1">The sequence shown here is derived from an EMBL/GenBank/DDBJ whole genome shotgun (WGS) entry which is preliminary data.</text>
</comment>
<dbReference type="AlphaFoldDB" id="A0A837RC88"/>
<dbReference type="RefSeq" id="WP_050338007.1">
    <property type="nucleotide sequence ID" value="NZ_AZCU01000007.1"/>
</dbReference>
<evidence type="ECO:0000313" key="2">
    <source>
        <dbReference type="Proteomes" id="UP000051020"/>
    </source>
</evidence>
<dbReference type="GeneID" id="49392478"/>